<dbReference type="AlphaFoldDB" id="A0A1G4J2F9"/>
<keyword evidence="4" id="KW-0342">GTP-binding</keyword>
<keyword evidence="2" id="KW-0547">Nucleotide-binding</keyword>
<dbReference type="InterPro" id="IPR006073">
    <property type="entry name" value="GTP-bd"/>
</dbReference>
<keyword evidence="7" id="KW-1185">Reference proteome</keyword>
<protein>
    <submittedName>
        <fullName evidence="6">LAMI_0C03906g1_1</fullName>
    </submittedName>
</protein>
<evidence type="ECO:0000313" key="7">
    <source>
        <dbReference type="Proteomes" id="UP000191024"/>
    </source>
</evidence>
<keyword evidence="1" id="KW-0479">Metal-binding</keyword>
<accession>A0A1G4J2F9</accession>
<dbReference type="Gene3D" id="3.40.50.300">
    <property type="entry name" value="P-loop containing nucleotide triphosphate hydrolases"/>
    <property type="match status" value="1"/>
</dbReference>
<dbReference type="Pfam" id="PF01926">
    <property type="entry name" value="MMR_HSR1"/>
    <property type="match status" value="1"/>
</dbReference>
<dbReference type="GO" id="GO:0005525">
    <property type="term" value="F:GTP binding"/>
    <property type="evidence" value="ECO:0007669"/>
    <property type="project" value="UniProtKB-KW"/>
</dbReference>
<dbReference type="Proteomes" id="UP000191024">
    <property type="component" value="Chromosome C"/>
</dbReference>
<keyword evidence="3" id="KW-0460">Magnesium</keyword>
<evidence type="ECO:0000259" key="5">
    <source>
        <dbReference type="PROSITE" id="PS51706"/>
    </source>
</evidence>
<dbReference type="EMBL" id="LT598466">
    <property type="protein sequence ID" value="SCU83615.1"/>
    <property type="molecule type" value="Genomic_DNA"/>
</dbReference>
<dbReference type="PANTHER" id="PTHR46498:SF1">
    <property type="entry name" value="GTP-BINDING PROTEIN 8"/>
    <property type="match status" value="1"/>
</dbReference>
<reference evidence="7" key="1">
    <citation type="submission" date="2016-03" db="EMBL/GenBank/DDBJ databases">
        <authorList>
            <person name="Devillers H."/>
        </authorList>
    </citation>
    <scope>NUCLEOTIDE SEQUENCE [LARGE SCALE GENOMIC DNA]</scope>
</reference>
<dbReference type="SUPFAM" id="SSF52540">
    <property type="entry name" value="P-loop containing nucleoside triphosphate hydrolases"/>
    <property type="match status" value="1"/>
</dbReference>
<dbReference type="OrthoDB" id="391988at2759"/>
<dbReference type="PROSITE" id="PS51706">
    <property type="entry name" value="G_ENGB"/>
    <property type="match status" value="1"/>
</dbReference>
<evidence type="ECO:0000256" key="2">
    <source>
        <dbReference type="ARBA" id="ARBA00022741"/>
    </source>
</evidence>
<dbReference type="PANTHER" id="PTHR46498">
    <property type="entry name" value="GTP-BINDING PROTEIN 8"/>
    <property type="match status" value="1"/>
</dbReference>
<organism evidence="6 7">
    <name type="scientific">Lachancea mirantina</name>
    <dbReference type="NCBI Taxonomy" id="1230905"/>
    <lineage>
        <taxon>Eukaryota</taxon>
        <taxon>Fungi</taxon>
        <taxon>Dikarya</taxon>
        <taxon>Ascomycota</taxon>
        <taxon>Saccharomycotina</taxon>
        <taxon>Saccharomycetes</taxon>
        <taxon>Saccharomycetales</taxon>
        <taxon>Saccharomycetaceae</taxon>
        <taxon>Lachancea</taxon>
    </lineage>
</organism>
<dbReference type="InterPro" id="IPR027417">
    <property type="entry name" value="P-loop_NTPase"/>
</dbReference>
<dbReference type="CDD" id="cd01876">
    <property type="entry name" value="YihA_EngB"/>
    <property type="match status" value="1"/>
</dbReference>
<evidence type="ECO:0000313" key="6">
    <source>
        <dbReference type="EMBL" id="SCU83615.1"/>
    </source>
</evidence>
<sequence length="317" mass="36099">MFGSLFLRNKGVQRAMSFDARNIVLNVNESNNPMSRQKDSDTSLKAENKLEKARRLQRPKPLVKALQEYYDQKCRRPSTKSLGKANQFFNSSNVKFEWSAFDAFDIPGESGRQNLEERIASNSSEMEIPKKRSSQKHLPEVAFLGRCNSGKSTVINNLTTAFSQNKLDLHARVSRHAGFTKGINCFNISGRLRLIDTPGYGVKSTHNQGDLTMHYLRNRRELRRCFLLISAEQGLQEFDFQIIEFLQTYGIPFEIAFTKLDKLRDAGTVHNYIEISGVSELATLPQLLFLSSLDKKNVKRHGIDRLRYAILESCGLA</sequence>
<name>A0A1G4J2F9_9SACH</name>
<dbReference type="GO" id="GO:0005739">
    <property type="term" value="C:mitochondrion"/>
    <property type="evidence" value="ECO:0007669"/>
    <property type="project" value="TreeGrafter"/>
</dbReference>
<dbReference type="GO" id="GO:0046872">
    <property type="term" value="F:metal ion binding"/>
    <property type="evidence" value="ECO:0007669"/>
    <property type="project" value="UniProtKB-KW"/>
</dbReference>
<evidence type="ECO:0000256" key="1">
    <source>
        <dbReference type="ARBA" id="ARBA00022723"/>
    </source>
</evidence>
<gene>
    <name evidence="6" type="ORF">LAMI_0C03906G</name>
</gene>
<feature type="domain" description="EngB-type G" evidence="5">
    <location>
        <begin position="137"/>
        <end position="316"/>
    </location>
</feature>
<proteinExistence type="predicted"/>
<dbReference type="STRING" id="1230905.A0A1G4J2F9"/>
<dbReference type="InterPro" id="IPR030393">
    <property type="entry name" value="G_ENGB_dom"/>
</dbReference>
<evidence type="ECO:0000256" key="3">
    <source>
        <dbReference type="ARBA" id="ARBA00022842"/>
    </source>
</evidence>
<evidence type="ECO:0000256" key="4">
    <source>
        <dbReference type="ARBA" id="ARBA00023134"/>
    </source>
</evidence>
<dbReference type="InterPro" id="IPR052279">
    <property type="entry name" value="EngB_GTPase"/>
</dbReference>